<evidence type="ECO:0000313" key="4">
    <source>
        <dbReference type="EMBL" id="GET21333.1"/>
    </source>
</evidence>
<keyword evidence="1 2" id="KW-0732">Signal</keyword>
<proteinExistence type="predicted"/>
<protein>
    <submittedName>
        <fullName evidence="5">Outer membrane lipoprotein-sorting protein</fullName>
    </submittedName>
</protein>
<sequence length="250" mass="29290">MKTKKVIVFLLVMAFGSLTAQAQDAQEIVKKANDLLRGQSNESVMTMKIIRPKWERTLKFKGWSKGNEYSLIYVLEPAKEKGQVFLKRDKEIWNWVPSIERMIKIPPSMMMQSWMGSDLTNDDLVKESSIVEDYNQKIIGEEKINGYDCYKIELTPKEDAAVVWGKIITWISKEHYYTLKNEYYDEDGYLVNVETLSKIKKMGDRTLPTYYEIVPVDKKGHKTTMEFNEVKFNIPIKDSFFSIQNMKRVH</sequence>
<evidence type="ECO:0000256" key="1">
    <source>
        <dbReference type="ARBA" id="ARBA00022729"/>
    </source>
</evidence>
<evidence type="ECO:0000313" key="5">
    <source>
        <dbReference type="EMBL" id="PSK82852.1"/>
    </source>
</evidence>
<dbReference type="EMBL" id="PYGC01000005">
    <property type="protein sequence ID" value="PSK82852.1"/>
    <property type="molecule type" value="Genomic_DNA"/>
</dbReference>
<dbReference type="Gene3D" id="2.50.20.10">
    <property type="entry name" value="Lipoprotein localisation LolA/LolB/LppX"/>
    <property type="match status" value="1"/>
</dbReference>
<dbReference type="Proteomes" id="UP000396862">
    <property type="component" value="Unassembled WGS sequence"/>
</dbReference>
<keyword evidence="5" id="KW-0449">Lipoprotein</keyword>
<dbReference type="PANTHER" id="PTHR37507:SF2">
    <property type="entry name" value="SPORULATION PROTEIN YDCC"/>
    <property type="match status" value="1"/>
</dbReference>
<reference evidence="4 7" key="2">
    <citation type="submission" date="2019-10" db="EMBL/GenBank/DDBJ databases">
        <title>Prolixibacter strains distinguished by the presence of nitrate reductase genes were adept at nitrate-dependent anaerobic corrosion of metallic iron and carbon steel.</title>
        <authorList>
            <person name="Iino T."/>
            <person name="Shono N."/>
            <person name="Ito K."/>
            <person name="Nakamura R."/>
            <person name="Sueoka K."/>
            <person name="Harayama S."/>
            <person name="Ohkuma M."/>
        </authorList>
    </citation>
    <scope>NUCLEOTIDE SEQUENCE [LARGE SCALE GENOMIC DNA]</scope>
    <source>
        <strain evidence="4 7">MIC1-1</strain>
    </source>
</reference>
<dbReference type="Pfam" id="PF17131">
    <property type="entry name" value="LolA_like"/>
    <property type="match status" value="1"/>
</dbReference>
<dbReference type="OrthoDB" id="9803781at2"/>
<keyword evidence="7" id="KW-1185">Reference proteome</keyword>
<dbReference type="InterPro" id="IPR033399">
    <property type="entry name" value="TP_0789-like"/>
</dbReference>
<evidence type="ECO:0000256" key="2">
    <source>
        <dbReference type="SAM" id="SignalP"/>
    </source>
</evidence>
<accession>A0A2P8CD46</accession>
<dbReference type="InterPro" id="IPR029046">
    <property type="entry name" value="LolA/LolB/LppX"/>
</dbReference>
<dbReference type="CDD" id="cd16329">
    <property type="entry name" value="LolA_like"/>
    <property type="match status" value="1"/>
</dbReference>
<feature type="signal peptide" evidence="2">
    <location>
        <begin position="1"/>
        <end position="22"/>
    </location>
</feature>
<dbReference type="Proteomes" id="UP000240621">
    <property type="component" value="Unassembled WGS sequence"/>
</dbReference>
<organism evidence="5 6">
    <name type="scientific">Prolixibacter denitrificans</name>
    <dbReference type="NCBI Taxonomy" id="1541063"/>
    <lineage>
        <taxon>Bacteria</taxon>
        <taxon>Pseudomonadati</taxon>
        <taxon>Bacteroidota</taxon>
        <taxon>Bacteroidia</taxon>
        <taxon>Marinilabiliales</taxon>
        <taxon>Prolixibacteraceae</taxon>
        <taxon>Prolixibacter</taxon>
    </lineage>
</organism>
<reference evidence="5 6" key="1">
    <citation type="submission" date="2018-03" db="EMBL/GenBank/DDBJ databases">
        <title>Genomic Encyclopedia of Archaeal and Bacterial Type Strains, Phase II (KMG-II): from individual species to whole genera.</title>
        <authorList>
            <person name="Goeker M."/>
        </authorList>
    </citation>
    <scope>NUCLEOTIDE SEQUENCE [LARGE SCALE GENOMIC DNA]</scope>
    <source>
        <strain evidence="5 6">DSM 27267</strain>
    </source>
</reference>
<evidence type="ECO:0000259" key="3">
    <source>
        <dbReference type="Pfam" id="PF17131"/>
    </source>
</evidence>
<gene>
    <name evidence="5" type="ORF">CLV93_105246</name>
    <name evidence="4" type="ORF">JCM18694_15790</name>
</gene>
<name>A0A2P8CD46_9BACT</name>
<dbReference type="InterPro" id="IPR052944">
    <property type="entry name" value="Sporulation_related"/>
</dbReference>
<evidence type="ECO:0000313" key="6">
    <source>
        <dbReference type="Proteomes" id="UP000240621"/>
    </source>
</evidence>
<dbReference type="SUPFAM" id="SSF89392">
    <property type="entry name" value="Prokaryotic lipoproteins and lipoprotein localization factors"/>
    <property type="match status" value="1"/>
</dbReference>
<feature type="chain" id="PRO_5015184946" evidence="2">
    <location>
        <begin position="23"/>
        <end position="250"/>
    </location>
</feature>
<dbReference type="RefSeq" id="WP_106542440.1">
    <property type="nucleotide sequence ID" value="NZ_BLAU01000001.1"/>
</dbReference>
<dbReference type="AlphaFoldDB" id="A0A2P8CD46"/>
<dbReference type="PANTHER" id="PTHR37507">
    <property type="entry name" value="SPORULATION PROTEIN YDCC"/>
    <property type="match status" value="1"/>
</dbReference>
<feature type="domain" description="Uncharacterized protein TP-0789" evidence="3">
    <location>
        <begin position="66"/>
        <end position="248"/>
    </location>
</feature>
<comment type="caution">
    <text evidence="5">The sequence shown here is derived from an EMBL/GenBank/DDBJ whole genome shotgun (WGS) entry which is preliminary data.</text>
</comment>
<evidence type="ECO:0000313" key="7">
    <source>
        <dbReference type="Proteomes" id="UP000396862"/>
    </source>
</evidence>
<dbReference type="EMBL" id="BLAU01000001">
    <property type="protein sequence ID" value="GET21333.1"/>
    <property type="molecule type" value="Genomic_DNA"/>
</dbReference>